<dbReference type="NCBIfam" id="TIGR00599">
    <property type="entry name" value="rad18"/>
    <property type="match status" value="1"/>
</dbReference>
<dbReference type="Pfam" id="PF13923">
    <property type="entry name" value="zf-C3HC4_2"/>
    <property type="match status" value="1"/>
</dbReference>
<dbReference type="UniPathway" id="UPA00143"/>
<comment type="pathway">
    <text evidence="3">Protein modification; protein ubiquitination.</text>
</comment>
<evidence type="ECO:0000256" key="1">
    <source>
        <dbReference type="ARBA" id="ARBA00000900"/>
    </source>
</evidence>
<dbReference type="SMART" id="SM00734">
    <property type="entry name" value="ZnF_Rad18"/>
    <property type="match status" value="1"/>
</dbReference>
<dbReference type="PROSITE" id="PS50800">
    <property type="entry name" value="SAP"/>
    <property type="match status" value="1"/>
</dbReference>
<dbReference type="FunFam" id="3.30.40.10:FF:000172">
    <property type="entry name" value="E3 ubiquitin-protein ligase RAD18"/>
    <property type="match status" value="1"/>
</dbReference>
<evidence type="ECO:0000256" key="9">
    <source>
        <dbReference type="ARBA" id="ARBA00022763"/>
    </source>
</evidence>
<dbReference type="STRING" id="745531.A0A0C3RRE4"/>
<evidence type="ECO:0000256" key="7">
    <source>
        <dbReference type="ARBA" id="ARBA00022679"/>
    </source>
</evidence>
<reference evidence="23 24" key="1">
    <citation type="journal article" date="2014" name="PLoS Genet.">
        <title>Analysis of the Phlebiopsis gigantea genome, transcriptome and secretome provides insight into its pioneer colonization strategies of wood.</title>
        <authorList>
            <person name="Hori C."/>
            <person name="Ishida T."/>
            <person name="Igarashi K."/>
            <person name="Samejima M."/>
            <person name="Suzuki H."/>
            <person name="Master E."/>
            <person name="Ferreira P."/>
            <person name="Ruiz-Duenas F.J."/>
            <person name="Held B."/>
            <person name="Canessa P."/>
            <person name="Larrondo L.F."/>
            <person name="Schmoll M."/>
            <person name="Druzhinina I.S."/>
            <person name="Kubicek C.P."/>
            <person name="Gaskell J.A."/>
            <person name="Kersten P."/>
            <person name="St John F."/>
            <person name="Glasner J."/>
            <person name="Sabat G."/>
            <person name="Splinter BonDurant S."/>
            <person name="Syed K."/>
            <person name="Yadav J."/>
            <person name="Mgbeahuruike A.C."/>
            <person name="Kovalchuk A."/>
            <person name="Asiegbu F.O."/>
            <person name="Lackner G."/>
            <person name="Hoffmeister D."/>
            <person name="Rencoret J."/>
            <person name="Gutierrez A."/>
            <person name="Sun H."/>
            <person name="Lindquist E."/>
            <person name="Barry K."/>
            <person name="Riley R."/>
            <person name="Grigoriev I.V."/>
            <person name="Henrissat B."/>
            <person name="Kues U."/>
            <person name="Berka R.M."/>
            <person name="Martinez A.T."/>
            <person name="Covert S.F."/>
            <person name="Blanchette R.A."/>
            <person name="Cullen D."/>
        </authorList>
    </citation>
    <scope>NUCLEOTIDE SEQUENCE [LARGE SCALE GENOMIC DNA]</scope>
    <source>
        <strain evidence="23 24">11061_1 CR5-6</strain>
    </source>
</reference>
<evidence type="ECO:0000256" key="13">
    <source>
        <dbReference type="ARBA" id="ARBA00023125"/>
    </source>
</evidence>
<dbReference type="Proteomes" id="UP000053257">
    <property type="component" value="Unassembled WGS sequence"/>
</dbReference>
<feature type="domain" description="RING-type" evidence="21">
    <location>
        <begin position="35"/>
        <end position="75"/>
    </location>
</feature>
<keyword evidence="13" id="KW-0238">DNA-binding</keyword>
<evidence type="ECO:0000256" key="10">
    <source>
        <dbReference type="ARBA" id="ARBA00022771"/>
    </source>
</evidence>
<dbReference type="GO" id="GO:0008270">
    <property type="term" value="F:zinc ion binding"/>
    <property type="evidence" value="ECO:0007669"/>
    <property type="project" value="UniProtKB-KW"/>
</dbReference>
<proteinExistence type="inferred from homology"/>
<gene>
    <name evidence="23" type="ORF">PHLGIDRAFT_285698</name>
</gene>
<feature type="region of interest" description="Disordered" evidence="20">
    <location>
        <begin position="333"/>
        <end position="394"/>
    </location>
</feature>
<accession>A0A0C3RRE4</accession>
<evidence type="ECO:0000256" key="19">
    <source>
        <dbReference type="PROSITE-ProRule" id="PRU00175"/>
    </source>
</evidence>
<evidence type="ECO:0000256" key="18">
    <source>
        <dbReference type="ARBA" id="ARBA00082369"/>
    </source>
</evidence>
<dbReference type="InterPro" id="IPR004580">
    <property type="entry name" value="Rad18_fungi"/>
</dbReference>
<dbReference type="GO" id="GO:0097505">
    <property type="term" value="C:Rad6-Rad18 complex"/>
    <property type="evidence" value="ECO:0007669"/>
    <property type="project" value="TreeGrafter"/>
</dbReference>
<name>A0A0C3RRE4_PHLG1</name>
<keyword evidence="14" id="KW-0234">DNA repair</keyword>
<sequence>MSDDVAKFLDADIPDPTDFPADAPGLRQLDEALRCTMCRELFEAPVTVNCPHGHCFCSMCIRTALATKDECPLCRHAIREVHLRRNTAVEDAVRAWGLARTFVLQVLREKEEAKAATVASKYFSGKPKSKKRRRTPELSSDDEVVEVGERNVSHSLKGHTSSSSSGVVPCPICNKSVPMQNINNHIDQGCPSPKDADLDVLLSPSSKSKGKQKQEWSKLFQGGGAGSATTGSKKGKGKSRGADQDADPLPKIAYDTVTQKRLREILEELDLPTTGDRATMSARHSRWVNMFNANLDASPSQRKSVKQLMLELRRWEEAEEKKKTRAKLDAKDFDSGQYQKDNKTTFARLVEAAKPKAPKKSQSPHEGPPASSLSPSDGDSIAPPRRTEVVTIED</sequence>
<dbReference type="OrthoDB" id="9049620at2759"/>
<dbReference type="GO" id="GO:0006301">
    <property type="term" value="P:DNA damage tolerance"/>
    <property type="evidence" value="ECO:0007669"/>
    <property type="project" value="InterPro"/>
</dbReference>
<evidence type="ECO:0000256" key="11">
    <source>
        <dbReference type="ARBA" id="ARBA00022786"/>
    </source>
</evidence>
<dbReference type="HOGENOM" id="CLU_028491_3_0_1"/>
<dbReference type="EC" id="2.3.2.27" evidence="5"/>
<keyword evidence="12" id="KW-0862">Zinc</keyword>
<evidence type="ECO:0000256" key="4">
    <source>
        <dbReference type="ARBA" id="ARBA00009506"/>
    </source>
</evidence>
<dbReference type="SUPFAM" id="SSF57850">
    <property type="entry name" value="RING/U-box"/>
    <property type="match status" value="1"/>
</dbReference>
<comment type="subcellular location">
    <subcellularLocation>
        <location evidence="2">Nucleus</location>
    </subcellularLocation>
</comment>
<dbReference type="PROSITE" id="PS50089">
    <property type="entry name" value="ZF_RING_2"/>
    <property type="match status" value="1"/>
</dbReference>
<dbReference type="InterPro" id="IPR013083">
    <property type="entry name" value="Znf_RING/FYVE/PHD"/>
</dbReference>
<evidence type="ECO:0000256" key="8">
    <source>
        <dbReference type="ARBA" id="ARBA00022723"/>
    </source>
</evidence>
<protein>
    <recommendedName>
        <fullName evidence="6">Postreplication repair E3 ubiquitin-protein ligase RAD18</fullName>
        <ecNumber evidence="5">2.3.2.27</ecNumber>
    </recommendedName>
    <alternativeName>
        <fullName evidence="17">Postreplication repair E3 ubiquitin-protein ligase rad18</fullName>
    </alternativeName>
    <alternativeName>
        <fullName evidence="16 18">RING-type E3 ubiquitin transferase RAD18</fullName>
    </alternativeName>
</protein>
<feature type="region of interest" description="Disordered" evidence="20">
    <location>
        <begin position="123"/>
        <end position="146"/>
    </location>
</feature>
<comment type="catalytic activity">
    <reaction evidence="1">
        <text>S-ubiquitinyl-[E2 ubiquitin-conjugating enzyme]-L-cysteine + [acceptor protein]-L-lysine = [E2 ubiquitin-conjugating enzyme]-L-cysteine + N(6)-ubiquitinyl-[acceptor protein]-L-lysine.</text>
        <dbReference type="EC" id="2.3.2.27"/>
    </reaction>
</comment>
<keyword evidence="11" id="KW-0833">Ubl conjugation pathway</keyword>
<evidence type="ECO:0000256" key="17">
    <source>
        <dbReference type="ARBA" id="ARBA00074353"/>
    </source>
</evidence>
<evidence type="ECO:0000256" key="16">
    <source>
        <dbReference type="ARBA" id="ARBA00031783"/>
    </source>
</evidence>
<dbReference type="InterPro" id="IPR001841">
    <property type="entry name" value="Znf_RING"/>
</dbReference>
<evidence type="ECO:0000256" key="6">
    <source>
        <dbReference type="ARBA" id="ARBA00015551"/>
    </source>
</evidence>
<dbReference type="GO" id="GO:0006281">
    <property type="term" value="P:DNA repair"/>
    <property type="evidence" value="ECO:0007669"/>
    <property type="project" value="UniProtKB-KW"/>
</dbReference>
<dbReference type="PANTHER" id="PTHR14134">
    <property type="entry name" value="E3 UBIQUITIN-PROTEIN LIGASE RAD18"/>
    <property type="match status" value="1"/>
</dbReference>
<evidence type="ECO:0000256" key="5">
    <source>
        <dbReference type="ARBA" id="ARBA00012483"/>
    </source>
</evidence>
<dbReference type="EMBL" id="KN840662">
    <property type="protein sequence ID" value="KIP02641.1"/>
    <property type="molecule type" value="Genomic_DNA"/>
</dbReference>
<dbReference type="GO" id="GO:0003697">
    <property type="term" value="F:single-stranded DNA binding"/>
    <property type="evidence" value="ECO:0007669"/>
    <property type="project" value="InterPro"/>
</dbReference>
<evidence type="ECO:0000256" key="15">
    <source>
        <dbReference type="ARBA" id="ARBA00023242"/>
    </source>
</evidence>
<comment type="similarity">
    <text evidence="4">Belongs to the RAD18 family.</text>
</comment>
<dbReference type="PANTHER" id="PTHR14134:SF2">
    <property type="entry name" value="E3 UBIQUITIN-PROTEIN LIGASE RAD18"/>
    <property type="match status" value="1"/>
</dbReference>
<keyword evidence="7" id="KW-0808">Transferase</keyword>
<keyword evidence="24" id="KW-1185">Reference proteome</keyword>
<dbReference type="Gene3D" id="3.30.160.60">
    <property type="entry name" value="Classic Zinc Finger"/>
    <property type="match status" value="1"/>
</dbReference>
<organism evidence="23 24">
    <name type="scientific">Phlebiopsis gigantea (strain 11061_1 CR5-6)</name>
    <name type="common">White-rot fungus</name>
    <name type="synonym">Peniophora gigantea</name>
    <dbReference type="NCBI Taxonomy" id="745531"/>
    <lineage>
        <taxon>Eukaryota</taxon>
        <taxon>Fungi</taxon>
        <taxon>Dikarya</taxon>
        <taxon>Basidiomycota</taxon>
        <taxon>Agaricomycotina</taxon>
        <taxon>Agaricomycetes</taxon>
        <taxon>Polyporales</taxon>
        <taxon>Phanerochaetaceae</taxon>
        <taxon>Phlebiopsis</taxon>
    </lineage>
</organism>
<feature type="region of interest" description="Disordered" evidence="20">
    <location>
        <begin position="197"/>
        <end position="249"/>
    </location>
</feature>
<keyword evidence="8" id="KW-0479">Metal-binding</keyword>
<dbReference type="GO" id="GO:0006513">
    <property type="term" value="P:protein monoubiquitination"/>
    <property type="evidence" value="ECO:0007669"/>
    <property type="project" value="InterPro"/>
</dbReference>
<keyword evidence="9" id="KW-0227">DNA damage</keyword>
<feature type="domain" description="SAP" evidence="22">
    <location>
        <begin position="254"/>
        <end position="288"/>
    </location>
</feature>
<evidence type="ECO:0000256" key="2">
    <source>
        <dbReference type="ARBA" id="ARBA00004123"/>
    </source>
</evidence>
<evidence type="ECO:0000256" key="3">
    <source>
        <dbReference type="ARBA" id="ARBA00004906"/>
    </source>
</evidence>
<dbReference type="Gene3D" id="3.30.40.10">
    <property type="entry name" value="Zinc/RING finger domain, C3HC4 (zinc finger)"/>
    <property type="match status" value="1"/>
</dbReference>
<dbReference type="InterPro" id="IPR003034">
    <property type="entry name" value="SAP_dom"/>
</dbReference>
<keyword evidence="10 19" id="KW-0863">Zinc-finger</keyword>
<evidence type="ECO:0000313" key="23">
    <source>
        <dbReference type="EMBL" id="KIP02641.1"/>
    </source>
</evidence>
<dbReference type="InterPro" id="IPR039577">
    <property type="entry name" value="Rad18"/>
</dbReference>
<evidence type="ECO:0000313" key="24">
    <source>
        <dbReference type="Proteomes" id="UP000053257"/>
    </source>
</evidence>
<evidence type="ECO:0000256" key="14">
    <source>
        <dbReference type="ARBA" id="ARBA00023204"/>
    </source>
</evidence>
<evidence type="ECO:0000256" key="20">
    <source>
        <dbReference type="SAM" id="MobiDB-lite"/>
    </source>
</evidence>
<dbReference type="GO" id="GO:0005634">
    <property type="term" value="C:nucleus"/>
    <property type="evidence" value="ECO:0007669"/>
    <property type="project" value="UniProtKB-SubCell"/>
</dbReference>
<keyword evidence="15" id="KW-0539">Nucleus</keyword>
<dbReference type="AlphaFoldDB" id="A0A0C3RRE4"/>
<dbReference type="GO" id="GO:0061630">
    <property type="term" value="F:ubiquitin protein ligase activity"/>
    <property type="evidence" value="ECO:0007669"/>
    <property type="project" value="UniProtKB-EC"/>
</dbReference>
<dbReference type="InterPro" id="IPR006642">
    <property type="entry name" value="Rad18_UBZ4"/>
</dbReference>
<evidence type="ECO:0000259" key="22">
    <source>
        <dbReference type="PROSITE" id="PS50800"/>
    </source>
</evidence>
<evidence type="ECO:0000259" key="21">
    <source>
        <dbReference type="PROSITE" id="PS50089"/>
    </source>
</evidence>
<evidence type="ECO:0000256" key="12">
    <source>
        <dbReference type="ARBA" id="ARBA00022833"/>
    </source>
</evidence>